<dbReference type="Pfam" id="PF00078">
    <property type="entry name" value="RVT_1"/>
    <property type="match status" value="1"/>
</dbReference>
<dbReference type="InterPro" id="IPR051320">
    <property type="entry name" value="Viral_Replic_Matur_Polypro"/>
</dbReference>
<dbReference type="PROSITE" id="PS50878">
    <property type="entry name" value="RT_POL"/>
    <property type="match status" value="1"/>
</dbReference>
<dbReference type="PANTHER" id="PTHR33064:SF37">
    <property type="entry name" value="RIBONUCLEASE H"/>
    <property type="match status" value="1"/>
</dbReference>
<dbReference type="InterPro" id="IPR043502">
    <property type="entry name" value="DNA/RNA_pol_sf"/>
</dbReference>
<proteinExistence type="predicted"/>
<dbReference type="OrthoDB" id="165683at2759"/>
<dbReference type="EMBL" id="NBNE01015369">
    <property type="protein sequence ID" value="OWY93828.1"/>
    <property type="molecule type" value="Genomic_DNA"/>
</dbReference>
<feature type="domain" description="Reverse transcriptase" evidence="1">
    <location>
        <begin position="1"/>
        <end position="114"/>
    </location>
</feature>
<organism evidence="2 3">
    <name type="scientific">Phytophthora megakarya</name>
    <dbReference type="NCBI Taxonomy" id="4795"/>
    <lineage>
        <taxon>Eukaryota</taxon>
        <taxon>Sar</taxon>
        <taxon>Stramenopiles</taxon>
        <taxon>Oomycota</taxon>
        <taxon>Peronosporomycetes</taxon>
        <taxon>Peronosporales</taxon>
        <taxon>Peronosporaceae</taxon>
        <taxon>Phytophthora</taxon>
    </lineage>
</organism>
<name>A0A225ULK0_9STRA</name>
<dbReference type="PANTHER" id="PTHR33064">
    <property type="entry name" value="POL PROTEIN"/>
    <property type="match status" value="1"/>
</dbReference>
<reference evidence="3" key="1">
    <citation type="submission" date="2017-03" db="EMBL/GenBank/DDBJ databases">
        <title>Phytopthora megakarya and P. palmivora, two closely related causual agents of cacao black pod achieved similar genome size and gene model numbers by different mechanisms.</title>
        <authorList>
            <person name="Ali S."/>
            <person name="Shao J."/>
            <person name="Larry D.J."/>
            <person name="Kronmiller B."/>
            <person name="Shen D."/>
            <person name="Strem M.D."/>
            <person name="Melnick R.L."/>
            <person name="Guiltinan M.J."/>
            <person name="Tyler B.M."/>
            <person name="Meinhardt L.W."/>
            <person name="Bailey B.A."/>
        </authorList>
    </citation>
    <scope>NUCLEOTIDE SEQUENCE [LARGE SCALE GENOMIC DNA]</scope>
    <source>
        <strain evidence="3">zdho120</strain>
    </source>
</reference>
<dbReference type="InterPro" id="IPR043128">
    <property type="entry name" value="Rev_trsase/Diguanyl_cyclase"/>
</dbReference>
<evidence type="ECO:0000313" key="2">
    <source>
        <dbReference type="EMBL" id="OWY93828.1"/>
    </source>
</evidence>
<sequence>DFIKGYWQLALAKECQEMLSYMVHEKIYTPTRVPQGCTDAALFFQSTIQKCLEELMHRYLLVWIDDLLLFAADITTYLVKMERLFELLEIFGFTLSVKKSCLFEREVRWRLNIISGSGIKHDPERTRALKEMPNPKTTGELQQFLCAMNWMRETLVDYARPLQDAFGNAMTSVSKRTKRVAADIAIGLTTEQLRMMT</sequence>
<evidence type="ECO:0000259" key="1">
    <source>
        <dbReference type="PROSITE" id="PS50878"/>
    </source>
</evidence>
<comment type="caution">
    <text evidence="2">The sequence shown here is derived from an EMBL/GenBank/DDBJ whole genome shotgun (WGS) entry which is preliminary data.</text>
</comment>
<dbReference type="Gene3D" id="3.30.70.270">
    <property type="match status" value="1"/>
</dbReference>
<dbReference type="STRING" id="4795.A0A225ULK0"/>
<accession>A0A225ULK0</accession>
<dbReference type="AlphaFoldDB" id="A0A225ULK0"/>
<dbReference type="SUPFAM" id="SSF56672">
    <property type="entry name" value="DNA/RNA polymerases"/>
    <property type="match status" value="1"/>
</dbReference>
<dbReference type="InterPro" id="IPR000477">
    <property type="entry name" value="RT_dom"/>
</dbReference>
<feature type="non-terminal residue" evidence="2">
    <location>
        <position position="1"/>
    </location>
</feature>
<evidence type="ECO:0000313" key="3">
    <source>
        <dbReference type="Proteomes" id="UP000198211"/>
    </source>
</evidence>
<protein>
    <recommendedName>
        <fullName evidence="1">Reverse transcriptase domain-containing protein</fullName>
    </recommendedName>
</protein>
<dbReference type="Gene3D" id="3.10.10.10">
    <property type="entry name" value="HIV Type 1 Reverse Transcriptase, subunit A, domain 1"/>
    <property type="match status" value="1"/>
</dbReference>
<keyword evidence="3" id="KW-1185">Reference proteome</keyword>
<gene>
    <name evidence="2" type="ORF">PHMEG_00036624</name>
</gene>
<dbReference type="Proteomes" id="UP000198211">
    <property type="component" value="Unassembled WGS sequence"/>
</dbReference>